<feature type="domain" description="VanZ-like" evidence="2">
    <location>
        <begin position="60"/>
        <end position="128"/>
    </location>
</feature>
<organism evidence="3 4">
    <name type="scientific">Xenophilus arseniciresistens</name>
    <dbReference type="NCBI Taxonomy" id="1283306"/>
    <lineage>
        <taxon>Bacteria</taxon>
        <taxon>Pseudomonadati</taxon>
        <taxon>Pseudomonadota</taxon>
        <taxon>Betaproteobacteria</taxon>
        <taxon>Burkholderiales</taxon>
        <taxon>Comamonadaceae</taxon>
        <taxon>Xenophilus</taxon>
    </lineage>
</organism>
<feature type="transmembrane region" description="Helical" evidence="1">
    <location>
        <begin position="57"/>
        <end position="73"/>
    </location>
</feature>
<proteinExistence type="predicted"/>
<dbReference type="Proteomes" id="UP001212602">
    <property type="component" value="Unassembled WGS sequence"/>
</dbReference>
<evidence type="ECO:0000313" key="3">
    <source>
        <dbReference type="EMBL" id="MDA7415497.1"/>
    </source>
</evidence>
<name>A0AAE3N7U3_9BURK</name>
<evidence type="ECO:0000313" key="4">
    <source>
        <dbReference type="Proteomes" id="UP001212602"/>
    </source>
</evidence>
<sequence>MSRPVPAHPSSVAGLARLWRTPRFWRALFAAALLGVLVLSLMPPSPALPTTGWDKSNHALGFATLAFLGLCAFPGGWRTALILMIGLLAYGAVIEVLQSFTPARMAEWADLWADGMGLLIGWAIHRIVRKAWAPLPG</sequence>
<dbReference type="EMBL" id="JAQIPB010000001">
    <property type="protein sequence ID" value="MDA7415497.1"/>
    <property type="molecule type" value="Genomic_DNA"/>
</dbReference>
<dbReference type="PANTHER" id="PTHR28008:SF1">
    <property type="entry name" value="DOMAIN PROTEIN, PUTATIVE (AFU_ORTHOLOGUE AFUA_3G10980)-RELATED"/>
    <property type="match status" value="1"/>
</dbReference>
<dbReference type="PANTHER" id="PTHR28008">
    <property type="entry name" value="DOMAIN PROTEIN, PUTATIVE (AFU_ORTHOLOGUE AFUA_3G10980)-RELATED"/>
    <property type="match status" value="1"/>
</dbReference>
<reference evidence="3" key="1">
    <citation type="submission" date="2023-01" db="EMBL/GenBank/DDBJ databases">
        <title>Xenophilus mangrovi sp. nov., isolated from soil of Mangrove nature reserve.</title>
        <authorList>
            <person name="Xu S."/>
            <person name="Liu Z."/>
            <person name="Xu Y."/>
        </authorList>
    </citation>
    <scope>NUCLEOTIDE SEQUENCE</scope>
    <source>
        <strain evidence="3">YW8</strain>
    </source>
</reference>
<feature type="transmembrane region" description="Helical" evidence="1">
    <location>
        <begin position="80"/>
        <end position="99"/>
    </location>
</feature>
<dbReference type="NCBIfam" id="NF037970">
    <property type="entry name" value="vanZ_1"/>
    <property type="match status" value="1"/>
</dbReference>
<dbReference type="InterPro" id="IPR006976">
    <property type="entry name" value="VanZ-like"/>
</dbReference>
<dbReference type="AlphaFoldDB" id="A0AAE3N7U3"/>
<dbReference type="RefSeq" id="WP_271426747.1">
    <property type="nucleotide sequence ID" value="NZ_JAQIPB010000001.1"/>
</dbReference>
<keyword evidence="1" id="KW-1133">Transmembrane helix</keyword>
<comment type="caution">
    <text evidence="3">The sequence shown here is derived from an EMBL/GenBank/DDBJ whole genome shotgun (WGS) entry which is preliminary data.</text>
</comment>
<gene>
    <name evidence="3" type="ORF">PGB34_03895</name>
</gene>
<evidence type="ECO:0000259" key="2">
    <source>
        <dbReference type="Pfam" id="PF04892"/>
    </source>
</evidence>
<evidence type="ECO:0000256" key="1">
    <source>
        <dbReference type="SAM" id="Phobius"/>
    </source>
</evidence>
<accession>A0AAE3N7U3</accession>
<feature type="transmembrane region" description="Helical" evidence="1">
    <location>
        <begin position="111"/>
        <end position="128"/>
    </location>
</feature>
<keyword evidence="1" id="KW-0812">Transmembrane</keyword>
<dbReference type="Pfam" id="PF04892">
    <property type="entry name" value="VanZ"/>
    <property type="match status" value="1"/>
</dbReference>
<protein>
    <submittedName>
        <fullName evidence="3">VanZ family protein</fullName>
    </submittedName>
</protein>
<keyword evidence="1" id="KW-0472">Membrane</keyword>
<keyword evidence="4" id="KW-1185">Reference proteome</keyword>